<keyword evidence="4" id="KW-0067">ATP-binding</keyword>
<feature type="transmembrane region" description="Helical" evidence="7">
    <location>
        <begin position="431"/>
        <end position="453"/>
    </location>
</feature>
<dbReference type="GO" id="GO:0005319">
    <property type="term" value="F:lipid transporter activity"/>
    <property type="evidence" value="ECO:0007669"/>
    <property type="project" value="TreeGrafter"/>
</dbReference>
<feature type="domain" description="ABC transporter" evidence="8">
    <location>
        <begin position="1244"/>
        <end position="1474"/>
    </location>
</feature>
<evidence type="ECO:0000256" key="6">
    <source>
        <dbReference type="ARBA" id="ARBA00023136"/>
    </source>
</evidence>
<dbReference type="PROSITE" id="PS00211">
    <property type="entry name" value="ABC_TRANSPORTER_1"/>
    <property type="match status" value="2"/>
</dbReference>
<dbReference type="InterPro" id="IPR056264">
    <property type="entry name" value="R2_ABCA1-4-like"/>
</dbReference>
<dbReference type="Pfam" id="PF00005">
    <property type="entry name" value="ABC_tran"/>
    <property type="match status" value="2"/>
</dbReference>
<sequence length="1570" mass="178120">MTNSLAQLRLLLWKNLLQQIRSPRFTAFEFLIPLLLISLSFGLMIGLRGTFEKSYDYKAYPPWLIYGNAVDLLVPPDLDHLQVNNSYLYTSYSFFFFFIDSAATEEEMLDYISKSFIKQCNNPLIGGIVFDNEFAQNGENTANISYKIRLANTKRRFKESFGEGFQPWDTSRDFVISFVSGPANPDDIDGGSPGYWQEGFLTLQRAIDQSINYAEAVLPSNYYFFQLQRFPFPKYKLQIIEIGAFFLPFILVFSYMTSVIYIVRSIVMEKENRIKEYMKVMGLRQWVHWLAFFIVNYIKVAISVVILSILLYFVTKKSDPSVAFIFFLLYAFNTVYFGFLISTFMQSATGATTMAVIGWLLLYFWLTLFSTVDGQTPYSFGVRMVNCINPDIALNYGIRLIGQYETQSSGIHWADIFESPSPDETLTMGHVLIMLIVDGLILIMLTSYIEAVFPGGEGVPQKPYYFLLPSYWFPQLRKKRRRSTKVMDSKYFCSNDKNTVEKVTGDEEISVDIVNMSKTYGTNFLKKLFDCKFSKKKEKMAVKNLNLQMYRGQVTALLGHNGAGKSTTFSVLTGITGPTSGTAYIDGYDIRDSLLNIRKELGLCPQYNLLFDTLTVMEHLEFFCKLKGRAWNPDEAVELIRQLNIEFKKDAYAGTLSGGQKRKLSLAIALIGGSEIVMLDEPTSGMDPGARHETWTLLQREKSKRTMLLTTHYMDEADLLGDRIAIMAHGELQCVGSSMFLKNLYGAGYHLTVLHIKTWELLKSYCPNIELQSAVGSEAIFLLPSNDRPSFSKMFEELEMKSDELGIFSFGVSVTTMEEVFLKVGEIADARKHEMDESNADSKLNGSVDRRISGSSHLYQLFRAMFVKRFLYFKRRWVQFIPQLILPVRIAYLAMIIYGSSAMPSIKPQPAYSITINPFTNKGTSANVYVENRTSDVVNHPLPPTNADSLKNKDVNGNKGMVMGMTIIVSMSMLVSGFASFLIRERKKKFKHMQIMSGLPVWVYWCTVYIWDVLFFVATSIIFEIIFVLYNIKEYTGSATSGLTLFLIMLLYGWTAIPLTYTFQFSFNSAPKGYMLIVIFNVITGMIGAIAVPIIQQTVNDSAANISAVIFSFFFPTYNLSLCFTRLYNNEFGRRACATIDCSVELFKQNAKECCGSLDGNSFRIKGILLEIIFFIIQGCYFWFTTLGIEYCWFEKIKAPFQRYYRKAMHISVKVNLCELENQDSDVIIEKELAAQMSPNDAVLVVKDLHKWYGEFNAVKGVSFHANAGDCFGLLGVNGAGKTTTFQMLTGENSISIGDSFVKGCSVRYNWREATTHVGYCPQFDAILKEMTGIETLIMFARIRGIPESELNRCVNATLEAIGIGIYAKRPIKTYSGGNKRRLSLGIALVGLPEVLLLDEPTTGVDPKARRVIWNILSRVRDQGAALVLTSHSMEECEALCTELAIMVNGKFRCLGSPQNIKSKYGAGYTLLIKTPTSLIARQLKEEIPRVFPGSLLKEEHMQQLNYELQRKPDMSWSKLFEKMENMTNKYKIVDYSLSQTTLEQVFIEFSREISATCVRAKDVTSLSRL</sequence>
<evidence type="ECO:0000313" key="9">
    <source>
        <dbReference type="Proteomes" id="UP000046393"/>
    </source>
</evidence>
<dbReference type="GO" id="GO:0016020">
    <property type="term" value="C:membrane"/>
    <property type="evidence" value="ECO:0007669"/>
    <property type="project" value="UniProtKB-SubCell"/>
</dbReference>
<dbReference type="PROSITE" id="PS50893">
    <property type="entry name" value="ABC_TRANSPORTER_2"/>
    <property type="match status" value="2"/>
</dbReference>
<keyword evidence="9" id="KW-1185">Reference proteome</keyword>
<dbReference type="Gene3D" id="3.40.50.300">
    <property type="entry name" value="P-loop containing nucleotide triphosphate hydrolases"/>
    <property type="match status" value="2"/>
</dbReference>
<feature type="transmembrane region" description="Helical" evidence="7">
    <location>
        <begin position="245"/>
        <end position="267"/>
    </location>
</feature>
<dbReference type="PANTHER" id="PTHR19229:SF250">
    <property type="entry name" value="ABC TRANSPORTER DOMAIN-CONTAINING PROTEIN-RELATED"/>
    <property type="match status" value="1"/>
</dbReference>
<dbReference type="FunFam" id="3.40.50.300:FF:000933">
    <property type="entry name" value="ABC transporter A family member 7"/>
    <property type="match status" value="1"/>
</dbReference>
<feature type="transmembrane region" description="Helical" evidence="7">
    <location>
        <begin position="877"/>
        <end position="898"/>
    </location>
</feature>
<keyword evidence="6 7" id="KW-0472">Membrane</keyword>
<feature type="domain" description="ABC transporter" evidence="8">
    <location>
        <begin position="511"/>
        <end position="754"/>
    </location>
</feature>
<feature type="transmembrane region" description="Helical" evidence="7">
    <location>
        <begin position="1102"/>
        <end position="1125"/>
    </location>
</feature>
<evidence type="ECO:0000259" key="8">
    <source>
        <dbReference type="PROSITE" id="PS50893"/>
    </source>
</evidence>
<dbReference type="SMART" id="SM00382">
    <property type="entry name" value="AAA"/>
    <property type="match status" value="2"/>
</dbReference>
<dbReference type="PANTHER" id="PTHR19229">
    <property type="entry name" value="ATP-BINDING CASSETTE TRANSPORTER SUBFAMILY A ABCA"/>
    <property type="match status" value="1"/>
</dbReference>
<evidence type="ECO:0000256" key="2">
    <source>
        <dbReference type="ARBA" id="ARBA00022692"/>
    </source>
</evidence>
<dbReference type="GO" id="GO:0005524">
    <property type="term" value="F:ATP binding"/>
    <property type="evidence" value="ECO:0007669"/>
    <property type="project" value="UniProtKB-KW"/>
</dbReference>
<accession>A0A158R691</accession>
<feature type="transmembrane region" description="Helical" evidence="7">
    <location>
        <begin position="1002"/>
        <end position="1030"/>
    </location>
</feature>
<keyword evidence="3" id="KW-0547">Nucleotide-binding</keyword>
<evidence type="ECO:0000256" key="1">
    <source>
        <dbReference type="ARBA" id="ARBA00004141"/>
    </source>
</evidence>
<dbReference type="InterPro" id="IPR017871">
    <property type="entry name" value="ABC_transporter-like_CS"/>
</dbReference>
<dbReference type="InterPro" id="IPR003593">
    <property type="entry name" value="AAA+_ATPase"/>
</dbReference>
<name>A0A158R691_9BILA</name>
<dbReference type="GO" id="GO:0140359">
    <property type="term" value="F:ABC-type transporter activity"/>
    <property type="evidence" value="ECO:0007669"/>
    <property type="project" value="InterPro"/>
</dbReference>
<feature type="transmembrane region" description="Helical" evidence="7">
    <location>
        <begin position="27"/>
        <end position="47"/>
    </location>
</feature>
<feature type="transmembrane region" description="Helical" evidence="7">
    <location>
        <begin position="348"/>
        <end position="366"/>
    </location>
</feature>
<dbReference type="InterPro" id="IPR027417">
    <property type="entry name" value="P-loop_NTPase"/>
</dbReference>
<dbReference type="STRING" id="451379.A0A158R691"/>
<dbReference type="Pfam" id="PF23321">
    <property type="entry name" value="R1_ABCA1"/>
    <property type="match status" value="1"/>
</dbReference>
<protein>
    <submittedName>
        <fullName evidence="10">ABC transporter domain-containing protein</fullName>
    </submittedName>
</protein>
<dbReference type="InterPro" id="IPR026082">
    <property type="entry name" value="ABCA"/>
</dbReference>
<feature type="transmembrane region" description="Helical" evidence="7">
    <location>
        <begin position="287"/>
        <end position="315"/>
    </location>
</feature>
<dbReference type="InterPro" id="IPR003439">
    <property type="entry name" value="ABC_transporter-like_ATP-bd"/>
</dbReference>
<dbReference type="FunFam" id="3.40.50.300:FF:000327">
    <property type="entry name" value="ATP-binding cassette sub-family A member 3"/>
    <property type="match status" value="1"/>
</dbReference>
<evidence type="ECO:0000256" key="5">
    <source>
        <dbReference type="ARBA" id="ARBA00022989"/>
    </source>
</evidence>
<comment type="subcellular location">
    <subcellularLocation>
        <location evidence="1">Membrane</location>
        <topology evidence="1">Multi-pass membrane protein</topology>
    </subcellularLocation>
</comment>
<dbReference type="SUPFAM" id="SSF52540">
    <property type="entry name" value="P-loop containing nucleoside triphosphate hydrolases"/>
    <property type="match status" value="2"/>
</dbReference>
<feature type="transmembrane region" description="Helical" evidence="7">
    <location>
        <begin position="321"/>
        <end position="341"/>
    </location>
</feature>
<keyword evidence="2 7" id="KW-0812">Transmembrane</keyword>
<dbReference type="InterPro" id="IPR013525">
    <property type="entry name" value="ABC2_TM"/>
</dbReference>
<dbReference type="Pfam" id="PF12698">
    <property type="entry name" value="ABC2_membrane_3"/>
    <property type="match status" value="2"/>
</dbReference>
<evidence type="ECO:0000313" key="10">
    <source>
        <dbReference type="WBParaSite" id="SMUV_0001026701-mRNA-1"/>
    </source>
</evidence>
<dbReference type="GO" id="GO:0016887">
    <property type="term" value="F:ATP hydrolysis activity"/>
    <property type="evidence" value="ECO:0007669"/>
    <property type="project" value="InterPro"/>
</dbReference>
<proteinExistence type="predicted"/>
<reference evidence="10" key="1">
    <citation type="submission" date="2016-04" db="UniProtKB">
        <authorList>
            <consortium name="WormBaseParasite"/>
        </authorList>
    </citation>
    <scope>IDENTIFICATION</scope>
</reference>
<dbReference type="Proteomes" id="UP000046393">
    <property type="component" value="Unplaced"/>
</dbReference>
<organism evidence="9 10">
    <name type="scientific">Syphacia muris</name>
    <dbReference type="NCBI Taxonomy" id="451379"/>
    <lineage>
        <taxon>Eukaryota</taxon>
        <taxon>Metazoa</taxon>
        <taxon>Ecdysozoa</taxon>
        <taxon>Nematoda</taxon>
        <taxon>Chromadorea</taxon>
        <taxon>Rhabditida</taxon>
        <taxon>Spirurina</taxon>
        <taxon>Oxyuridomorpha</taxon>
        <taxon>Oxyuroidea</taxon>
        <taxon>Oxyuridae</taxon>
        <taxon>Syphacia</taxon>
    </lineage>
</organism>
<feature type="transmembrane region" description="Helical" evidence="7">
    <location>
        <begin position="1073"/>
        <end position="1096"/>
    </location>
</feature>
<dbReference type="CDD" id="cd03263">
    <property type="entry name" value="ABC_subfamily_A"/>
    <property type="match status" value="2"/>
</dbReference>
<feature type="transmembrane region" description="Helical" evidence="7">
    <location>
        <begin position="961"/>
        <end position="982"/>
    </location>
</feature>
<keyword evidence="5 7" id="KW-1133">Transmembrane helix</keyword>
<feature type="transmembrane region" description="Helical" evidence="7">
    <location>
        <begin position="1167"/>
        <end position="1184"/>
    </location>
</feature>
<evidence type="ECO:0000256" key="4">
    <source>
        <dbReference type="ARBA" id="ARBA00022840"/>
    </source>
</evidence>
<evidence type="ECO:0000256" key="3">
    <source>
        <dbReference type="ARBA" id="ARBA00022741"/>
    </source>
</evidence>
<dbReference type="WBParaSite" id="SMUV_0001026701-mRNA-1">
    <property type="protein sequence ID" value="SMUV_0001026701-mRNA-1"/>
    <property type="gene ID" value="SMUV_0001026701"/>
</dbReference>
<feature type="transmembrane region" description="Helical" evidence="7">
    <location>
        <begin position="1042"/>
        <end position="1061"/>
    </location>
</feature>
<evidence type="ECO:0000256" key="7">
    <source>
        <dbReference type="SAM" id="Phobius"/>
    </source>
</evidence>